<feature type="non-terminal residue" evidence="1">
    <location>
        <position position="1"/>
    </location>
</feature>
<comment type="caution">
    <text evidence="1">The sequence shown here is derived from an EMBL/GenBank/DDBJ whole genome shotgun (WGS) entry which is preliminary data.</text>
</comment>
<evidence type="ECO:0000313" key="1">
    <source>
        <dbReference type="EMBL" id="KAH9318763.1"/>
    </source>
</evidence>
<protein>
    <submittedName>
        <fullName evidence="1">Uncharacterized protein</fullName>
    </submittedName>
</protein>
<dbReference type="Proteomes" id="UP000824469">
    <property type="component" value="Unassembled WGS sequence"/>
</dbReference>
<reference evidence="1 2" key="1">
    <citation type="journal article" date="2021" name="Nat. Plants">
        <title>The Taxus genome provides insights into paclitaxel biosynthesis.</title>
        <authorList>
            <person name="Xiong X."/>
            <person name="Gou J."/>
            <person name="Liao Q."/>
            <person name="Li Y."/>
            <person name="Zhou Q."/>
            <person name="Bi G."/>
            <person name="Li C."/>
            <person name="Du R."/>
            <person name="Wang X."/>
            <person name="Sun T."/>
            <person name="Guo L."/>
            <person name="Liang H."/>
            <person name="Lu P."/>
            <person name="Wu Y."/>
            <person name="Zhang Z."/>
            <person name="Ro D.K."/>
            <person name="Shang Y."/>
            <person name="Huang S."/>
            <person name="Yan J."/>
        </authorList>
    </citation>
    <scope>NUCLEOTIDE SEQUENCE [LARGE SCALE GENOMIC DNA]</scope>
    <source>
        <strain evidence="1">Ta-2019</strain>
    </source>
</reference>
<dbReference type="EMBL" id="JAHRHJ020000004">
    <property type="protein sequence ID" value="KAH9318763.1"/>
    <property type="molecule type" value="Genomic_DNA"/>
</dbReference>
<keyword evidence="2" id="KW-1185">Reference proteome</keyword>
<dbReference type="AlphaFoldDB" id="A0AA38GBH1"/>
<accession>A0AA38GBH1</accession>
<sequence length="51" mass="5185">SATVLGVGCVIVNGQAAGVNVTKSVDCMDGGRLGSLGEGPKGRRWRLESLI</sequence>
<gene>
    <name evidence="1" type="ORF">KI387_020532</name>
</gene>
<organism evidence="1 2">
    <name type="scientific">Taxus chinensis</name>
    <name type="common">Chinese yew</name>
    <name type="synonym">Taxus wallichiana var. chinensis</name>
    <dbReference type="NCBI Taxonomy" id="29808"/>
    <lineage>
        <taxon>Eukaryota</taxon>
        <taxon>Viridiplantae</taxon>
        <taxon>Streptophyta</taxon>
        <taxon>Embryophyta</taxon>
        <taxon>Tracheophyta</taxon>
        <taxon>Spermatophyta</taxon>
        <taxon>Pinopsida</taxon>
        <taxon>Pinidae</taxon>
        <taxon>Conifers II</taxon>
        <taxon>Cupressales</taxon>
        <taxon>Taxaceae</taxon>
        <taxon>Taxus</taxon>
    </lineage>
</organism>
<evidence type="ECO:0000313" key="2">
    <source>
        <dbReference type="Proteomes" id="UP000824469"/>
    </source>
</evidence>
<name>A0AA38GBH1_TAXCH</name>
<feature type="non-terminal residue" evidence="1">
    <location>
        <position position="51"/>
    </location>
</feature>
<proteinExistence type="predicted"/>